<dbReference type="SUPFAM" id="SSF103481">
    <property type="entry name" value="Multidrug resistance efflux transporter EmrE"/>
    <property type="match status" value="2"/>
</dbReference>
<evidence type="ECO:0000259" key="3">
    <source>
        <dbReference type="Pfam" id="PF00892"/>
    </source>
</evidence>
<feature type="transmembrane region" description="Helical" evidence="2">
    <location>
        <begin position="243"/>
        <end position="262"/>
    </location>
</feature>
<evidence type="ECO:0000313" key="4">
    <source>
        <dbReference type="EMBL" id="MBC8597180.1"/>
    </source>
</evidence>
<dbReference type="PANTHER" id="PTHR22911:SF79">
    <property type="entry name" value="MOBA-LIKE NTP TRANSFERASE DOMAIN-CONTAINING PROTEIN"/>
    <property type="match status" value="1"/>
</dbReference>
<evidence type="ECO:0000256" key="2">
    <source>
        <dbReference type="SAM" id="Phobius"/>
    </source>
</evidence>
<evidence type="ECO:0000256" key="1">
    <source>
        <dbReference type="ARBA" id="ARBA00007362"/>
    </source>
</evidence>
<dbReference type="RefSeq" id="WP_262432500.1">
    <property type="nucleotide sequence ID" value="NZ_JACRTE010000016.1"/>
</dbReference>
<dbReference type="PANTHER" id="PTHR22911">
    <property type="entry name" value="ACYL-MALONYL CONDENSING ENZYME-RELATED"/>
    <property type="match status" value="1"/>
</dbReference>
<accession>A0A926IU23</accession>
<organism evidence="4 5">
    <name type="scientific">Qingrenia yutianensis</name>
    <dbReference type="NCBI Taxonomy" id="2763676"/>
    <lineage>
        <taxon>Bacteria</taxon>
        <taxon>Bacillati</taxon>
        <taxon>Bacillota</taxon>
        <taxon>Clostridia</taxon>
        <taxon>Eubacteriales</taxon>
        <taxon>Oscillospiraceae</taxon>
        <taxon>Qingrenia</taxon>
    </lineage>
</organism>
<feature type="domain" description="EamA" evidence="3">
    <location>
        <begin position="150"/>
        <end position="285"/>
    </location>
</feature>
<dbReference type="InterPro" id="IPR000620">
    <property type="entry name" value="EamA_dom"/>
</dbReference>
<dbReference type="EMBL" id="JACRTE010000016">
    <property type="protein sequence ID" value="MBC8597180.1"/>
    <property type="molecule type" value="Genomic_DNA"/>
</dbReference>
<protein>
    <submittedName>
        <fullName evidence="4">EamA family transporter</fullName>
    </submittedName>
</protein>
<gene>
    <name evidence="4" type="ORF">H8706_09910</name>
</gene>
<dbReference type="AlphaFoldDB" id="A0A926IU23"/>
<name>A0A926IU23_9FIRM</name>
<keyword evidence="5" id="KW-1185">Reference proteome</keyword>
<keyword evidence="2" id="KW-1133">Transmembrane helix</keyword>
<reference evidence="4" key="1">
    <citation type="submission" date="2020-08" db="EMBL/GenBank/DDBJ databases">
        <title>Genome public.</title>
        <authorList>
            <person name="Liu C."/>
            <person name="Sun Q."/>
        </authorList>
    </citation>
    <scope>NUCLEOTIDE SEQUENCE</scope>
    <source>
        <strain evidence="4">NSJ-50</strain>
    </source>
</reference>
<keyword evidence="2" id="KW-0812">Transmembrane</keyword>
<comment type="caution">
    <text evidence="4">The sequence shown here is derived from an EMBL/GenBank/DDBJ whole genome shotgun (WGS) entry which is preliminary data.</text>
</comment>
<feature type="transmembrane region" description="Helical" evidence="2">
    <location>
        <begin position="38"/>
        <end position="56"/>
    </location>
</feature>
<proteinExistence type="inferred from homology"/>
<feature type="transmembrane region" description="Helical" evidence="2">
    <location>
        <begin position="213"/>
        <end position="231"/>
    </location>
</feature>
<dbReference type="Proteomes" id="UP000647416">
    <property type="component" value="Unassembled WGS sequence"/>
</dbReference>
<evidence type="ECO:0000313" key="5">
    <source>
        <dbReference type="Proteomes" id="UP000647416"/>
    </source>
</evidence>
<feature type="transmembrane region" description="Helical" evidence="2">
    <location>
        <begin position="185"/>
        <end position="207"/>
    </location>
</feature>
<feature type="transmembrane region" description="Helical" evidence="2">
    <location>
        <begin position="7"/>
        <end position="26"/>
    </location>
</feature>
<dbReference type="Gene3D" id="1.10.3730.20">
    <property type="match status" value="2"/>
</dbReference>
<feature type="transmembrane region" description="Helical" evidence="2">
    <location>
        <begin position="268"/>
        <end position="286"/>
    </location>
</feature>
<dbReference type="InterPro" id="IPR037185">
    <property type="entry name" value="EmrE-like"/>
</dbReference>
<dbReference type="GO" id="GO:0016020">
    <property type="term" value="C:membrane"/>
    <property type="evidence" value="ECO:0007669"/>
    <property type="project" value="InterPro"/>
</dbReference>
<feature type="transmembrane region" description="Helical" evidence="2">
    <location>
        <begin position="68"/>
        <end position="90"/>
    </location>
</feature>
<feature type="domain" description="EamA" evidence="3">
    <location>
        <begin position="8"/>
        <end position="141"/>
    </location>
</feature>
<dbReference type="Pfam" id="PF00892">
    <property type="entry name" value="EamA"/>
    <property type="match status" value="2"/>
</dbReference>
<feature type="transmembrane region" description="Helical" evidence="2">
    <location>
        <begin position="96"/>
        <end position="118"/>
    </location>
</feature>
<comment type="similarity">
    <text evidence="1">Belongs to the EamA transporter family.</text>
</comment>
<sequence>MNKKINFLMIAAAAALWGMIGLYSSFLSDRGYTNMQIIFLRSALTTVFMGIFLLIKDRKLFKIDIKDVWIFVGMGFLSFCMFNFFYFNAIKLNNSLSMACILMYTAPIFVMILSAVLFKEKITLQKNISLFLTIIGCVLVSGGNVSMTPLGLLAGLATGFGYSLYSIFGTYAVKKYSTYTSTFYAFLFSTIGSLFMCNPIDAVRITAESGVNTALFLSFAVINTALPYMLYTKGLEKIEASKAIIICCVEPVVATVLGVLVLKQSVGFISALGMLFVFAAIAILNIKFEHKTVQKRGYELSE</sequence>
<feature type="transmembrane region" description="Helical" evidence="2">
    <location>
        <begin position="153"/>
        <end position="173"/>
    </location>
</feature>
<feature type="transmembrane region" description="Helical" evidence="2">
    <location>
        <begin position="130"/>
        <end position="147"/>
    </location>
</feature>
<keyword evidence="2" id="KW-0472">Membrane</keyword>